<dbReference type="KEGG" id="vg:26520527"/>
<accession>A0A0F7IKQ2</accession>
<evidence type="ECO:0000313" key="1">
    <source>
        <dbReference type="EMBL" id="AKG94478.1"/>
    </source>
</evidence>
<proteinExistence type="predicted"/>
<organism evidence="1 2">
    <name type="scientific">Delftia phage IME-DE1</name>
    <dbReference type="NCBI Taxonomy" id="1647385"/>
    <lineage>
        <taxon>Viruses</taxon>
        <taxon>Duplodnaviria</taxon>
        <taxon>Heunggongvirae</taxon>
        <taxon>Uroviricota</taxon>
        <taxon>Caudoviricetes</taxon>
        <taxon>Autographivirales</taxon>
        <taxon>Autotranscriptaviridae</taxon>
        <taxon>Piedvirus</taxon>
        <taxon>Piedvirus IMEDE1</taxon>
    </lineage>
</organism>
<dbReference type="GeneID" id="26520527"/>
<protein>
    <submittedName>
        <fullName evidence="1">Uncharacterized protein</fullName>
    </submittedName>
</protein>
<dbReference type="Proteomes" id="UP000201918">
    <property type="component" value="Segment"/>
</dbReference>
<dbReference type="RefSeq" id="YP_009191798.1">
    <property type="nucleotide sequence ID" value="NC_028702.1"/>
</dbReference>
<name>A0A0F7IKQ2_9CAUD</name>
<evidence type="ECO:0000313" key="2">
    <source>
        <dbReference type="Proteomes" id="UP000201918"/>
    </source>
</evidence>
<reference evidence="1 2" key="1">
    <citation type="submission" date="2015-04" db="EMBL/GenBank/DDBJ databases">
        <title>Isolation and genomic analysis of Delftia bacteriophage IME-DE1.</title>
        <authorList>
            <person name="Kang H."/>
        </authorList>
    </citation>
    <scope>NUCLEOTIDE SEQUENCE [LARGE SCALE GENOMIC DNA]</scope>
</reference>
<sequence>MNINFNPGLRAHTAVRDNAGNPTRQRWEIVEVGTDKVLGADKELAKAYDKAADTLKAEGKGRFL</sequence>
<dbReference type="EMBL" id="KR153873">
    <property type="protein sequence ID" value="AKG94478.1"/>
    <property type="molecule type" value="Genomic_DNA"/>
</dbReference>
<keyword evidence="2" id="KW-1185">Reference proteome</keyword>